<reference evidence="2 3" key="1">
    <citation type="submission" date="2016-02" db="EMBL/GenBank/DDBJ databases">
        <title>Comparison of Clostridium stercorarium subspecies using comparative genomics and transcriptomics.</title>
        <authorList>
            <person name="Schellenberg J."/>
            <person name="Thallinger G."/>
            <person name="Levin D.B."/>
            <person name="Zhang X."/>
            <person name="Alvare G."/>
            <person name="Fristensky B."/>
            <person name="Sparling R."/>
        </authorList>
    </citation>
    <scope>NUCLEOTIDE SEQUENCE [LARGE SCALE GENOMIC DNA]</scope>
    <source>
        <strain evidence="2 3">DSM 2910</strain>
    </source>
</reference>
<dbReference type="InterPro" id="IPR000182">
    <property type="entry name" value="GNAT_dom"/>
</dbReference>
<dbReference type="GO" id="GO:0016747">
    <property type="term" value="F:acyltransferase activity, transferring groups other than amino-acyl groups"/>
    <property type="evidence" value="ECO:0007669"/>
    <property type="project" value="InterPro"/>
</dbReference>
<sequence length="163" mass="18637">MQLHITGENVDIKPLDEGSIDRVKGWYLDYDTYGFATGRKSIGNALNESLNSFAVGVYTKNGVLIGLITGEFKREKETILWIRTFLIDKAWHRKKFGTRAFNLLCKHAAEHMYVKRIYLSVSAENAAGINFWTKMGMTCVKTVETNERENNGKILIFEKVLRP</sequence>
<dbReference type="InterPro" id="IPR016181">
    <property type="entry name" value="Acyl_CoA_acyltransferase"/>
</dbReference>
<dbReference type="OrthoDB" id="9800797at2"/>
<feature type="domain" description="N-acetyltransferase" evidence="1">
    <location>
        <begin position="10"/>
        <end position="162"/>
    </location>
</feature>
<keyword evidence="2" id="KW-0808">Transferase</keyword>
<dbReference type="CDD" id="cd04301">
    <property type="entry name" value="NAT_SF"/>
    <property type="match status" value="1"/>
</dbReference>
<dbReference type="Gene3D" id="3.40.630.30">
    <property type="match status" value="1"/>
</dbReference>
<gene>
    <name evidence="2" type="ORF">CSTERTH_10070</name>
</gene>
<dbReference type="RefSeq" id="WP_015359740.1">
    <property type="nucleotide sequence ID" value="NZ_CP014672.1"/>
</dbReference>
<evidence type="ECO:0000259" key="1">
    <source>
        <dbReference type="PROSITE" id="PS51186"/>
    </source>
</evidence>
<dbReference type="SUPFAM" id="SSF55729">
    <property type="entry name" value="Acyl-CoA N-acyltransferases (Nat)"/>
    <property type="match status" value="1"/>
</dbReference>
<accession>A0A1B1YF40</accession>
<evidence type="ECO:0000313" key="3">
    <source>
        <dbReference type="Proteomes" id="UP000092971"/>
    </source>
</evidence>
<dbReference type="Pfam" id="PF00583">
    <property type="entry name" value="Acetyltransf_1"/>
    <property type="match status" value="1"/>
</dbReference>
<dbReference type="AlphaFoldDB" id="A0A1B1YF40"/>
<dbReference type="EMBL" id="CP014672">
    <property type="protein sequence ID" value="ANW99353.1"/>
    <property type="molecule type" value="Genomic_DNA"/>
</dbReference>
<dbReference type="Proteomes" id="UP000092971">
    <property type="component" value="Chromosome"/>
</dbReference>
<organism evidence="2 3">
    <name type="scientific">Thermoclostridium stercorarium subsp. thermolacticum DSM 2910</name>
    <dbReference type="NCBI Taxonomy" id="1121336"/>
    <lineage>
        <taxon>Bacteria</taxon>
        <taxon>Bacillati</taxon>
        <taxon>Bacillota</taxon>
        <taxon>Clostridia</taxon>
        <taxon>Eubacteriales</taxon>
        <taxon>Oscillospiraceae</taxon>
        <taxon>Thermoclostridium</taxon>
    </lineage>
</organism>
<dbReference type="PROSITE" id="PS51186">
    <property type="entry name" value="GNAT"/>
    <property type="match status" value="1"/>
</dbReference>
<evidence type="ECO:0000313" key="2">
    <source>
        <dbReference type="EMBL" id="ANW99353.1"/>
    </source>
</evidence>
<proteinExistence type="predicted"/>
<name>A0A1B1YF40_THEST</name>
<protein>
    <submittedName>
        <fullName evidence="2">Acetyltransferase</fullName>
    </submittedName>
</protein>